<protein>
    <submittedName>
        <fullName evidence="2">Pimeloyl-ACP methyl ester carboxylesterase</fullName>
    </submittedName>
</protein>
<dbReference type="Pfam" id="PF00561">
    <property type="entry name" value="Abhydrolase_1"/>
    <property type="match status" value="1"/>
</dbReference>
<reference evidence="2 3" key="1">
    <citation type="submission" date="2021-03" db="EMBL/GenBank/DDBJ databases">
        <title>Sequencing the genomes of 1000 actinobacteria strains.</title>
        <authorList>
            <person name="Klenk H.-P."/>
        </authorList>
    </citation>
    <scope>NUCLEOTIDE SEQUENCE [LARGE SCALE GENOMIC DNA]</scope>
    <source>
        <strain evidence="2 3">DSM 45256</strain>
    </source>
</reference>
<dbReference type="Proteomes" id="UP001519295">
    <property type="component" value="Unassembled WGS sequence"/>
</dbReference>
<keyword evidence="3" id="KW-1185">Reference proteome</keyword>
<organism evidence="2 3">
    <name type="scientific">Pseudonocardia parietis</name>
    <dbReference type="NCBI Taxonomy" id="570936"/>
    <lineage>
        <taxon>Bacteria</taxon>
        <taxon>Bacillati</taxon>
        <taxon>Actinomycetota</taxon>
        <taxon>Actinomycetes</taxon>
        <taxon>Pseudonocardiales</taxon>
        <taxon>Pseudonocardiaceae</taxon>
        <taxon>Pseudonocardia</taxon>
    </lineage>
</organism>
<evidence type="ECO:0000313" key="2">
    <source>
        <dbReference type="EMBL" id="MBP2365175.1"/>
    </source>
</evidence>
<proteinExistence type="predicted"/>
<dbReference type="InterPro" id="IPR050228">
    <property type="entry name" value="Carboxylesterase_BioH"/>
</dbReference>
<dbReference type="InterPro" id="IPR029058">
    <property type="entry name" value="AB_hydrolase_fold"/>
</dbReference>
<dbReference type="PANTHER" id="PTHR43194:SF4">
    <property type="entry name" value="AB HYDROLASE-1 DOMAIN-CONTAINING PROTEIN"/>
    <property type="match status" value="1"/>
</dbReference>
<dbReference type="PANTHER" id="PTHR43194">
    <property type="entry name" value="HYDROLASE ALPHA/BETA FOLD FAMILY"/>
    <property type="match status" value="1"/>
</dbReference>
<gene>
    <name evidence="2" type="ORF">JOF36_000871</name>
</gene>
<dbReference type="EMBL" id="JAGINU010000001">
    <property type="protein sequence ID" value="MBP2365175.1"/>
    <property type="molecule type" value="Genomic_DNA"/>
</dbReference>
<name>A0ABS4VMM2_9PSEU</name>
<accession>A0ABS4VMM2</accession>
<evidence type="ECO:0000259" key="1">
    <source>
        <dbReference type="Pfam" id="PF00561"/>
    </source>
</evidence>
<dbReference type="RefSeq" id="WP_210025116.1">
    <property type="nucleotide sequence ID" value="NZ_JAGINU010000001.1"/>
</dbReference>
<dbReference type="Gene3D" id="3.40.50.1820">
    <property type="entry name" value="alpha/beta hydrolase"/>
    <property type="match status" value="1"/>
</dbReference>
<dbReference type="InterPro" id="IPR000073">
    <property type="entry name" value="AB_hydrolase_1"/>
</dbReference>
<comment type="caution">
    <text evidence="2">The sequence shown here is derived from an EMBL/GenBank/DDBJ whole genome shotgun (WGS) entry which is preliminary data.</text>
</comment>
<evidence type="ECO:0000313" key="3">
    <source>
        <dbReference type="Proteomes" id="UP001519295"/>
    </source>
</evidence>
<feature type="domain" description="AB hydrolase-1" evidence="1">
    <location>
        <begin position="55"/>
        <end position="217"/>
    </location>
</feature>
<dbReference type="SUPFAM" id="SSF53474">
    <property type="entry name" value="alpha/beta-Hydrolases"/>
    <property type="match status" value="1"/>
</dbReference>
<sequence>MTSTTPPHLADREPVTSRRGMFWIPGERVGTPEGTVPSGPMFVQWEAPVEVTRPYPIVLVHGGGGQGTDWMGTPDGRPGWTDLLVAAGYAVYVVDRVGHGRSPHHPDVLGPMGAPFTYETAQNLFVGDEERPHWPGRREIGDPVLDQVLSATGPMSADLGAAQVLDAERLGRLLDIIGPAVVMTHSMGGPAGWLLADARPEAVRALVAVEPVGPAFSPAMGPALVYGVAGAPLTYDPPVSSPDDFRLVRTPAVLEGLPPTTVQAEPVRRLPNLAGVPIVVVSAGASLFEHFNEGTLAFLRQAGVPAERLHLPDHGVEGNGHAMMFERNSAEALQPILRWLEARVPATQG</sequence>